<dbReference type="RefSeq" id="WP_381508329.1">
    <property type="nucleotide sequence ID" value="NZ_JBHUOM010000048.1"/>
</dbReference>
<evidence type="ECO:0000313" key="1">
    <source>
        <dbReference type="EMBL" id="MFD2937860.1"/>
    </source>
</evidence>
<proteinExistence type="predicted"/>
<reference evidence="2" key="1">
    <citation type="journal article" date="2019" name="Int. J. Syst. Evol. Microbiol.">
        <title>The Global Catalogue of Microorganisms (GCM) 10K type strain sequencing project: providing services to taxonomists for standard genome sequencing and annotation.</title>
        <authorList>
            <consortium name="The Broad Institute Genomics Platform"/>
            <consortium name="The Broad Institute Genome Sequencing Center for Infectious Disease"/>
            <person name="Wu L."/>
            <person name="Ma J."/>
        </authorList>
    </citation>
    <scope>NUCLEOTIDE SEQUENCE [LARGE SCALE GENOMIC DNA]</scope>
    <source>
        <strain evidence="2">KCTC 52490</strain>
    </source>
</reference>
<name>A0ABW6AR70_9BACT</name>
<organism evidence="1 2">
    <name type="scientific">Spirosoma flavum</name>
    <dbReference type="NCBI Taxonomy" id="2048557"/>
    <lineage>
        <taxon>Bacteria</taxon>
        <taxon>Pseudomonadati</taxon>
        <taxon>Bacteroidota</taxon>
        <taxon>Cytophagia</taxon>
        <taxon>Cytophagales</taxon>
        <taxon>Cytophagaceae</taxon>
        <taxon>Spirosoma</taxon>
    </lineage>
</organism>
<protein>
    <submittedName>
        <fullName evidence="1">Uncharacterized protein</fullName>
    </submittedName>
</protein>
<dbReference type="EMBL" id="JBHUOM010000048">
    <property type="protein sequence ID" value="MFD2937860.1"/>
    <property type="molecule type" value="Genomic_DNA"/>
</dbReference>
<evidence type="ECO:0000313" key="2">
    <source>
        <dbReference type="Proteomes" id="UP001597512"/>
    </source>
</evidence>
<dbReference type="Proteomes" id="UP001597512">
    <property type="component" value="Unassembled WGS sequence"/>
</dbReference>
<accession>A0ABW6AR70</accession>
<keyword evidence="2" id="KW-1185">Reference proteome</keyword>
<gene>
    <name evidence="1" type="ORF">ACFS25_29110</name>
</gene>
<sequence>MKDLNAVLKEFQEKFIFKLKYPYKPLKHDNEVKFTEIPEAIFILDEFRDDIKPYANEESLADNYSTIQQLTSSNSALYELASYDFNEKKFAQLYESSDGEQSAEDIIEEAKSDVEALAEIIADIVGE</sequence>
<comment type="caution">
    <text evidence="1">The sequence shown here is derived from an EMBL/GenBank/DDBJ whole genome shotgun (WGS) entry which is preliminary data.</text>
</comment>